<organism evidence="2 3">
    <name type="scientific">Umbelopsis vinacea</name>
    <dbReference type="NCBI Taxonomy" id="44442"/>
    <lineage>
        <taxon>Eukaryota</taxon>
        <taxon>Fungi</taxon>
        <taxon>Fungi incertae sedis</taxon>
        <taxon>Mucoromycota</taxon>
        <taxon>Mucoromycotina</taxon>
        <taxon>Umbelopsidomycetes</taxon>
        <taxon>Umbelopsidales</taxon>
        <taxon>Umbelopsidaceae</taxon>
        <taxon>Umbelopsis</taxon>
    </lineage>
</organism>
<sequence length="411" mass="45877">MVARQAGRTHTFYFIHPATNKPIAFDRANQPLLERRYKQLNDPDVWHASHRGLSDRAHILVQDSYWPNSDAVTVDFHRMCVHAPSEAGVMEKYRICRVKLDWDQEDMIKALQEQTPRDSMIREHRDRMMLMDVDRDAPIDGVITPSQGSSSYPASLGLAQVNPEQISAEERENAQSPLPSRRPSTMYGIARRRSMLLAAGLGSAESMIMHRRHSQHAMSNASDAGSSSSPMSTIANNSATPPADSEPVTYRSVRIDDDAAVQVLVSRMRRAHHQRNSLAQMQRQTHRPTPGSNNSSVSSSPIMSPNLQQTESPSSTLWHRRLSLAASNASSSSSLRQYMDRRVSSPNSSAIRNMIMNELAAVQQQLHTPPLVSSPRLHSENEHVAPTQVEATRTLEDVPPFRPGEDSTLSD</sequence>
<evidence type="ECO:0000313" key="2">
    <source>
        <dbReference type="EMBL" id="KAG2186668.1"/>
    </source>
</evidence>
<feature type="compositionally biased region" description="Low complexity" evidence="1">
    <location>
        <begin position="217"/>
        <end position="232"/>
    </location>
</feature>
<feature type="compositionally biased region" description="Low complexity" evidence="1">
    <location>
        <begin position="290"/>
        <end position="306"/>
    </location>
</feature>
<evidence type="ECO:0000256" key="1">
    <source>
        <dbReference type="SAM" id="MobiDB-lite"/>
    </source>
</evidence>
<dbReference type="EMBL" id="JAEPRA010000004">
    <property type="protein sequence ID" value="KAG2186668.1"/>
    <property type="molecule type" value="Genomic_DNA"/>
</dbReference>
<accession>A0A8H7UNW4</accession>
<feature type="region of interest" description="Disordered" evidence="1">
    <location>
        <begin position="212"/>
        <end position="251"/>
    </location>
</feature>
<dbReference type="OrthoDB" id="2355723at2759"/>
<comment type="caution">
    <text evidence="2">The sequence shown here is derived from an EMBL/GenBank/DDBJ whole genome shotgun (WGS) entry which is preliminary data.</text>
</comment>
<name>A0A8H7UNW4_9FUNG</name>
<protein>
    <submittedName>
        <fullName evidence="2">Uncharacterized protein</fullName>
    </submittedName>
</protein>
<dbReference type="AlphaFoldDB" id="A0A8H7UNW4"/>
<feature type="region of interest" description="Disordered" evidence="1">
    <location>
        <begin position="371"/>
        <end position="411"/>
    </location>
</feature>
<proteinExistence type="predicted"/>
<keyword evidence="3" id="KW-1185">Reference proteome</keyword>
<evidence type="ECO:0000313" key="3">
    <source>
        <dbReference type="Proteomes" id="UP000612746"/>
    </source>
</evidence>
<feature type="region of interest" description="Disordered" evidence="1">
    <location>
        <begin position="270"/>
        <end position="315"/>
    </location>
</feature>
<dbReference type="Proteomes" id="UP000612746">
    <property type="component" value="Unassembled WGS sequence"/>
</dbReference>
<gene>
    <name evidence="2" type="ORF">INT44_002892</name>
</gene>
<reference evidence="2" key="1">
    <citation type="submission" date="2020-12" db="EMBL/GenBank/DDBJ databases">
        <title>Metabolic potential, ecology and presence of endohyphal bacteria is reflected in genomic diversity of Mucoromycotina.</title>
        <authorList>
            <person name="Muszewska A."/>
            <person name="Okrasinska A."/>
            <person name="Steczkiewicz K."/>
            <person name="Drgas O."/>
            <person name="Orlowska M."/>
            <person name="Perlinska-Lenart U."/>
            <person name="Aleksandrzak-Piekarczyk T."/>
            <person name="Szatraj K."/>
            <person name="Zielenkiewicz U."/>
            <person name="Pilsyk S."/>
            <person name="Malc E."/>
            <person name="Mieczkowski P."/>
            <person name="Kruszewska J.S."/>
            <person name="Biernat P."/>
            <person name="Pawlowska J."/>
        </authorList>
    </citation>
    <scope>NUCLEOTIDE SEQUENCE</scope>
    <source>
        <strain evidence="2">WA0000051536</strain>
    </source>
</reference>